<evidence type="ECO:0000313" key="3">
    <source>
        <dbReference type="Proteomes" id="UP000234254"/>
    </source>
</evidence>
<dbReference type="Proteomes" id="UP000234254">
    <property type="component" value="Unassembled WGS sequence"/>
</dbReference>
<dbReference type="GeneID" id="36549604"/>
<gene>
    <name evidence="2" type="ORF">P168DRAFT_6433</name>
</gene>
<feature type="signal peptide" evidence="1">
    <location>
        <begin position="1"/>
        <end position="24"/>
    </location>
</feature>
<dbReference type="VEuPathDB" id="FungiDB:P168DRAFT_6433"/>
<organism evidence="2 3">
    <name type="scientific">Aspergillus campestris (strain IBT 28561)</name>
    <dbReference type="NCBI Taxonomy" id="1392248"/>
    <lineage>
        <taxon>Eukaryota</taxon>
        <taxon>Fungi</taxon>
        <taxon>Dikarya</taxon>
        <taxon>Ascomycota</taxon>
        <taxon>Pezizomycotina</taxon>
        <taxon>Eurotiomycetes</taxon>
        <taxon>Eurotiomycetidae</taxon>
        <taxon>Eurotiales</taxon>
        <taxon>Aspergillaceae</taxon>
        <taxon>Aspergillus</taxon>
        <taxon>Aspergillus subgen. Circumdati</taxon>
    </lineage>
</organism>
<keyword evidence="1" id="KW-0732">Signal</keyword>
<proteinExistence type="predicted"/>
<dbReference type="RefSeq" id="XP_024696613.1">
    <property type="nucleotide sequence ID" value="XM_024842075.1"/>
</dbReference>
<evidence type="ECO:0000256" key="1">
    <source>
        <dbReference type="SAM" id="SignalP"/>
    </source>
</evidence>
<sequence>MDSSNHDLSLWIILKIMFLSRLLSHRLTHLTLPRHAPCILSHNASWPLATGHSPCQSSRPSSDCFDYEWLHSHPPLVRLVLWICLAASAVTNPAPVPTKPDWIMGRSHGSLP</sequence>
<protein>
    <submittedName>
        <fullName evidence="2">Uncharacterized protein</fullName>
    </submittedName>
</protein>
<feature type="chain" id="PRO_5014146020" evidence="1">
    <location>
        <begin position="25"/>
        <end position="112"/>
    </location>
</feature>
<dbReference type="AlphaFoldDB" id="A0A2I1DDQ2"/>
<reference evidence="2" key="1">
    <citation type="submission" date="2016-12" db="EMBL/GenBank/DDBJ databases">
        <title>The genomes of Aspergillus section Nigri reveals drivers in fungal speciation.</title>
        <authorList>
            <consortium name="DOE Joint Genome Institute"/>
            <person name="Vesth T.C."/>
            <person name="Nybo J."/>
            <person name="Theobald S."/>
            <person name="Brandl J."/>
            <person name="Frisvad J.C."/>
            <person name="Nielsen K.F."/>
            <person name="Lyhne E.K."/>
            <person name="Kogle M.E."/>
            <person name="Kuo A."/>
            <person name="Riley R."/>
            <person name="Clum A."/>
            <person name="Nolan M."/>
            <person name="Lipzen A."/>
            <person name="Salamov A."/>
            <person name="Henrissat B."/>
            <person name="Wiebenga A."/>
            <person name="De vries R.P."/>
            <person name="Grigoriev I.V."/>
            <person name="Mortensen U.H."/>
            <person name="Andersen M.R."/>
            <person name="Baker S.E."/>
        </authorList>
    </citation>
    <scope>NUCLEOTIDE SEQUENCE</scope>
    <source>
        <strain evidence="2">IBT 28561</strain>
    </source>
</reference>
<comment type="caution">
    <text evidence="2">The sequence shown here is derived from an EMBL/GenBank/DDBJ whole genome shotgun (WGS) entry which is preliminary data.</text>
</comment>
<name>A0A2I1DDQ2_ASPC2</name>
<accession>A0A2I1DDQ2</accession>
<dbReference type="EMBL" id="MSFM01000001">
    <property type="protein sequence ID" value="PKY08019.1"/>
    <property type="molecule type" value="Genomic_DNA"/>
</dbReference>
<evidence type="ECO:0000313" key="2">
    <source>
        <dbReference type="EMBL" id="PKY08019.1"/>
    </source>
</evidence>
<keyword evidence="3" id="KW-1185">Reference proteome</keyword>